<sequence>MLKVAVFNGPPRSGKGVAASHMKKLINTVDTNLPAFHMEFKDELFKICANTLSISVEDYQTDYDRQTPDKVWWMKDLVSISTSASMVSPREQNNFSQRDFLIHMSENVIKPSFGKDAFGKAFVNSLPEEGIVFVSDSGFPEELQPVIDHVGAENVLVIRIQRNGCSFEGDSRDYLTPEMFNDKVQFYQITNNGTEMEFLEGVEELVGMWLNAEN</sequence>
<protein>
    <recommendedName>
        <fullName evidence="2">Deoxynucleotide monophosphate kinase</fullName>
    </recommendedName>
</protein>
<dbReference type="InterPro" id="IPR027417">
    <property type="entry name" value="P-loop_NTPase"/>
</dbReference>
<accession>A0AA96R3V9</accession>
<evidence type="ECO:0000313" key="1">
    <source>
        <dbReference type="EMBL" id="WNO47531.1"/>
    </source>
</evidence>
<dbReference type="Gene3D" id="3.40.50.300">
    <property type="entry name" value="P-loop containing nucleotide triphosphate hydrolases"/>
    <property type="match status" value="1"/>
</dbReference>
<reference evidence="1" key="1">
    <citation type="submission" date="2023-08" db="EMBL/GenBank/DDBJ databases">
        <authorList>
            <person name="Nazir A."/>
        </authorList>
    </citation>
    <scope>NUCLEOTIDE SEQUENCE</scope>
</reference>
<name>A0AA96R3V9_9CAUD</name>
<dbReference type="EMBL" id="OR481006">
    <property type="protein sequence ID" value="WNO47531.1"/>
    <property type="molecule type" value="Genomic_DNA"/>
</dbReference>
<proteinExistence type="predicted"/>
<evidence type="ECO:0008006" key="2">
    <source>
        <dbReference type="Google" id="ProtNLM"/>
    </source>
</evidence>
<organism evidence="1">
    <name type="scientific">Staphylococcus phage vB_VibM_10AMN12</name>
    <dbReference type="NCBI Taxonomy" id="3076785"/>
    <lineage>
        <taxon>Viruses</taxon>
        <taxon>Duplodnaviria</taxon>
        <taxon>Heunggongvirae</taxon>
        <taxon>Uroviricota</taxon>
        <taxon>Caudoviricetes</taxon>
    </lineage>
</organism>